<feature type="compositionally biased region" description="Basic and acidic residues" evidence="1">
    <location>
        <begin position="98"/>
        <end position="124"/>
    </location>
</feature>
<gene>
    <name evidence="2" type="ORF">Aud_003008</name>
</gene>
<name>A0A8E0QKR0_9EURO</name>
<evidence type="ECO:0008006" key="4">
    <source>
        <dbReference type="Google" id="ProtNLM"/>
    </source>
</evidence>
<organism evidence="2 3">
    <name type="scientific">Aspergillus udagawae</name>
    <dbReference type="NCBI Taxonomy" id="91492"/>
    <lineage>
        <taxon>Eukaryota</taxon>
        <taxon>Fungi</taxon>
        <taxon>Dikarya</taxon>
        <taxon>Ascomycota</taxon>
        <taxon>Pezizomycotina</taxon>
        <taxon>Eurotiomycetes</taxon>
        <taxon>Eurotiomycetidae</taxon>
        <taxon>Eurotiales</taxon>
        <taxon>Aspergillaceae</taxon>
        <taxon>Aspergillus</taxon>
        <taxon>Aspergillus subgen. Fumigati</taxon>
    </lineage>
</organism>
<feature type="region of interest" description="Disordered" evidence="1">
    <location>
        <begin position="374"/>
        <end position="397"/>
    </location>
</feature>
<protein>
    <recommendedName>
        <fullName evidence="4">Pre-mRNA-splicing factor 38B</fullName>
    </recommendedName>
</protein>
<dbReference type="PANTHER" id="PTHR40132">
    <property type="entry name" value="PRE-MRNA-SPLICING FACTOR 38B"/>
    <property type="match status" value="1"/>
</dbReference>
<feature type="compositionally biased region" description="Basic residues" evidence="1">
    <location>
        <begin position="161"/>
        <end position="176"/>
    </location>
</feature>
<evidence type="ECO:0000256" key="1">
    <source>
        <dbReference type="SAM" id="MobiDB-lite"/>
    </source>
</evidence>
<dbReference type="RefSeq" id="XP_043143900.1">
    <property type="nucleotide sequence ID" value="XM_043287965.1"/>
</dbReference>
<feature type="compositionally biased region" description="Basic and acidic residues" evidence="1">
    <location>
        <begin position="60"/>
        <end position="84"/>
    </location>
</feature>
<reference evidence="2" key="1">
    <citation type="journal article" date="2015" name="Genome Announc.">
        <title>Draft Genome Sequence of the Pathogenic Filamentous Fungus Aspergillus udagawae Strain IFM 46973T.</title>
        <authorList>
            <person name="Kusuya Y."/>
            <person name="Takahashi-Nakaguchi A."/>
            <person name="Takahashi H."/>
            <person name="Yaguchi T."/>
        </authorList>
    </citation>
    <scope>NUCLEOTIDE SEQUENCE</scope>
    <source>
        <strain evidence="2">IFM 46973</strain>
    </source>
</reference>
<feature type="compositionally biased region" description="Basic and acidic residues" evidence="1">
    <location>
        <begin position="180"/>
        <end position="191"/>
    </location>
</feature>
<feature type="compositionally biased region" description="Basic residues" evidence="1">
    <location>
        <begin position="125"/>
        <end position="137"/>
    </location>
</feature>
<dbReference type="Proteomes" id="UP000036893">
    <property type="component" value="Unassembled WGS sequence"/>
</dbReference>
<feature type="region of interest" description="Disordered" evidence="1">
    <location>
        <begin position="25"/>
        <end position="337"/>
    </location>
</feature>
<dbReference type="AlphaFoldDB" id="A0A8E0QKR0"/>
<sequence>MPSNTGGTNDELSNDYVAQVLAQEARDSSMKYPAQGLGAYLPRRPTAAAPKPNTRFLRNIIKETDSHNAALKRKEEKEARERMRLLRGQASSSSTNDTKGRDRPRSRRPSDNLESRRDTKESRESRHRPHRRSHRSRSASSDRDRPRRHRRTHRSDDTGEKRHRSSRKEHHRRSYSRSRSPRDDNASNSRDRYRRRRQRTVSLSPLRSPSPDRHRNRKGGEDTRYDTRRSSRDDRATRAHSTAHERERPPPPPRRESGFESDPLEDLVGPLPPKHGVDSDSGPIRSRGRGAYKANMSNIDAHFAPDYDPSLDVHMEDDDRDQRKGPSRRPVAGLTTEEDDWELALEALRDRARWKQKGEERLREAGFNDAVVDRWKSTSSKTATSGGDDEGRLEDVKWSKKGEDREWDRGKFVNDEGHIDVKALW</sequence>
<comment type="caution">
    <text evidence="2">The sequence shown here is derived from an EMBL/GenBank/DDBJ whole genome shotgun (WGS) entry which is preliminary data.</text>
</comment>
<proteinExistence type="predicted"/>
<dbReference type="PANTHER" id="PTHR40132:SF1">
    <property type="entry name" value="PRE-MRNA-SPLICING FACTOR 38B"/>
    <property type="match status" value="1"/>
</dbReference>
<accession>A0A8E0QKR0</accession>
<feature type="compositionally biased region" description="Low complexity" evidence="1">
    <location>
        <begin position="200"/>
        <end position="209"/>
    </location>
</feature>
<dbReference type="GeneID" id="66990484"/>
<evidence type="ECO:0000313" key="3">
    <source>
        <dbReference type="Proteomes" id="UP000036893"/>
    </source>
</evidence>
<feature type="compositionally biased region" description="Basic and acidic residues" evidence="1">
    <location>
        <begin position="210"/>
        <end position="258"/>
    </location>
</feature>
<evidence type="ECO:0000313" key="2">
    <source>
        <dbReference type="EMBL" id="GIC86634.1"/>
    </source>
</evidence>
<reference evidence="2" key="2">
    <citation type="submission" date="2021-01" db="EMBL/GenBank/DDBJ databases">
        <title>Pan-genome distribution and transcriptional activeness of fungal secondary metabolism genes in Aspergillus section Fumigati.</title>
        <authorList>
            <person name="Takahashi H."/>
            <person name="Umemura M."/>
            <person name="Ninomiya A."/>
            <person name="Kusuya Y."/>
            <person name="Urayama S."/>
            <person name="Shimizu M."/>
            <person name="Watanabe A."/>
            <person name="Kamei K."/>
            <person name="Yaguchi T."/>
            <person name="Hagiwara D."/>
        </authorList>
    </citation>
    <scope>NUCLEOTIDE SEQUENCE</scope>
    <source>
        <strain evidence="2">IFM 46973</strain>
    </source>
</reference>
<dbReference type="EMBL" id="BBXM02000002">
    <property type="protein sequence ID" value="GIC86634.1"/>
    <property type="molecule type" value="Genomic_DNA"/>
</dbReference>